<evidence type="ECO:0000256" key="2">
    <source>
        <dbReference type="SAM" id="Phobius"/>
    </source>
</evidence>
<sequence length="341" mass="39407">MHIKGLFTQLSQSRVVWSFALIILGLLLGLLATLFHPAVKPVKVLANDPLLKPYVEDLKNRIKIDLKGKVPEEYIEEVFSSSKLAYLPNLMIKRLTWKETKLPYHQFLEDQRIERAKNFLKENLEFLENLEKTFGVDKEVIVAIFLVETNLGQNTGKFPVFNVFFSLTLSGNKDLLKNFVYDETISLDDERNSNIIAKRSNWAYNELLHFLTICYQNKWDPFSIKGSIFGAFGYPQFVPKSYVIYGYDWDQDGKVDLFKMEDALASIANYLKKEGYNLNGTVEEKKAVIMKYNISEPYANTVLAIAERLKKTEQEASSQTEQKEAENQEKNSEKKDEPNNR</sequence>
<evidence type="ECO:0000256" key="1">
    <source>
        <dbReference type="SAM" id="MobiDB-lite"/>
    </source>
</evidence>
<dbReference type="GO" id="GO:0009253">
    <property type="term" value="P:peptidoglycan catabolic process"/>
    <property type="evidence" value="ECO:0007669"/>
    <property type="project" value="TreeGrafter"/>
</dbReference>
<keyword evidence="2" id="KW-0472">Membrane</keyword>
<dbReference type="Pfam" id="PF13406">
    <property type="entry name" value="SLT_2"/>
    <property type="match status" value="1"/>
</dbReference>
<dbReference type="RefSeq" id="WP_273018945.1">
    <property type="nucleotide sequence ID" value="NZ_DAINLL010000007.1"/>
</dbReference>
<keyword evidence="2" id="KW-0812">Transmembrane</keyword>
<dbReference type="Proteomes" id="UP000257240">
    <property type="component" value="Unassembled WGS sequence"/>
</dbReference>
<feature type="domain" description="Transglycosylase SLT" evidence="3">
    <location>
        <begin position="71"/>
        <end position="282"/>
    </location>
</feature>
<gene>
    <name evidence="4" type="ORF">DCE01_03470</name>
</gene>
<feature type="compositionally biased region" description="Basic and acidic residues" evidence="1">
    <location>
        <begin position="321"/>
        <end position="341"/>
    </location>
</feature>
<dbReference type="InterPro" id="IPR043426">
    <property type="entry name" value="MltB-like"/>
</dbReference>
<evidence type="ECO:0000259" key="3">
    <source>
        <dbReference type="Pfam" id="PF13406"/>
    </source>
</evidence>
<dbReference type="GO" id="GO:0008933">
    <property type="term" value="F:peptidoglycan lytic transglycosylase activity"/>
    <property type="evidence" value="ECO:0007669"/>
    <property type="project" value="TreeGrafter"/>
</dbReference>
<evidence type="ECO:0000313" key="4">
    <source>
        <dbReference type="EMBL" id="HAA83828.1"/>
    </source>
</evidence>
<evidence type="ECO:0000313" key="5">
    <source>
        <dbReference type="Proteomes" id="UP000257240"/>
    </source>
</evidence>
<proteinExistence type="predicted"/>
<dbReference type="AlphaFoldDB" id="A0A101FKB3"/>
<dbReference type="CDD" id="cd13399">
    <property type="entry name" value="Slt35-like"/>
    <property type="match status" value="1"/>
</dbReference>
<name>A0A101FKB3_9BACT</name>
<protein>
    <submittedName>
        <fullName evidence="4">Lytic murein transglycosylase</fullName>
    </submittedName>
</protein>
<feature type="transmembrane region" description="Helical" evidence="2">
    <location>
        <begin position="15"/>
        <end position="35"/>
    </location>
</feature>
<dbReference type="InterPro" id="IPR023346">
    <property type="entry name" value="Lysozyme-like_dom_sf"/>
</dbReference>
<organism evidence="4 5">
    <name type="scientific">Thermodesulfobacterium commune</name>
    <dbReference type="NCBI Taxonomy" id="1741"/>
    <lineage>
        <taxon>Bacteria</taxon>
        <taxon>Pseudomonadati</taxon>
        <taxon>Thermodesulfobacteriota</taxon>
        <taxon>Thermodesulfobacteria</taxon>
        <taxon>Thermodesulfobacteriales</taxon>
        <taxon>Thermodesulfobacteriaceae</taxon>
        <taxon>Thermodesulfobacterium</taxon>
    </lineage>
</organism>
<comment type="caution">
    <text evidence="4">The sequence shown here is derived from an EMBL/GenBank/DDBJ whole genome shotgun (WGS) entry which is preliminary data.</text>
</comment>
<dbReference type="PANTHER" id="PTHR30163:SF9">
    <property type="entry name" value="MEMBRANE-BOUND LYTIC MUREIN TRANSGLYCOSYLASE B"/>
    <property type="match status" value="1"/>
</dbReference>
<dbReference type="PANTHER" id="PTHR30163">
    <property type="entry name" value="MEMBRANE-BOUND LYTIC MUREIN TRANSGLYCOSYLASE B"/>
    <property type="match status" value="1"/>
</dbReference>
<dbReference type="InterPro" id="IPR031304">
    <property type="entry name" value="SLT_2"/>
</dbReference>
<dbReference type="Gene3D" id="1.10.8.350">
    <property type="entry name" value="Bacterial muramidase"/>
    <property type="match status" value="1"/>
</dbReference>
<feature type="region of interest" description="Disordered" evidence="1">
    <location>
        <begin position="313"/>
        <end position="341"/>
    </location>
</feature>
<accession>A0A101FKB3</accession>
<dbReference type="SUPFAM" id="SSF53955">
    <property type="entry name" value="Lysozyme-like"/>
    <property type="match status" value="1"/>
</dbReference>
<keyword evidence="2" id="KW-1133">Transmembrane helix</keyword>
<dbReference type="EMBL" id="DLVE01000044">
    <property type="protein sequence ID" value="HAA83828.1"/>
    <property type="molecule type" value="Genomic_DNA"/>
</dbReference>
<reference evidence="4 5" key="1">
    <citation type="journal article" date="2018" name="Nat. Biotechnol.">
        <title>A standardized bacterial taxonomy based on genome phylogeny substantially revises the tree of life.</title>
        <authorList>
            <person name="Parks D.H."/>
            <person name="Chuvochina M."/>
            <person name="Waite D.W."/>
            <person name="Rinke C."/>
            <person name="Skarshewski A."/>
            <person name="Chaumeil P.A."/>
            <person name="Hugenholtz P."/>
        </authorList>
    </citation>
    <scope>NUCLEOTIDE SEQUENCE [LARGE SCALE GENOMIC DNA]</scope>
    <source>
        <strain evidence="4">UBA12529</strain>
    </source>
</reference>